<sequence>IFTKSQNVYKYISIIDRWLSITKKQKYNEEILEIANSLLQEMICIHISFYQLKNFNIGSENIFKNRINFFNSLEKYQNFLNNQISSDSNLHDNSSDVIDNFFTEVNEILMLSIEQEKKLLENSEN</sequence>
<reference evidence="1 2" key="1">
    <citation type="submission" date="2011-08" db="EMBL/GenBank/DDBJ databases">
        <authorList>
            <person name="Liu Z.J."/>
            <person name="Shi F.L."/>
            <person name="Lu J.Q."/>
            <person name="Li M."/>
            <person name="Wang Z.L."/>
        </authorList>
    </citation>
    <scope>NUCLEOTIDE SEQUENCE [LARGE SCALE GENOMIC DNA]</scope>
    <source>
        <strain evidence="1 2">USNM 41457</strain>
    </source>
</reference>
<dbReference type="EMBL" id="AFBI03001079">
    <property type="protein sequence ID" value="EJW04413.1"/>
    <property type="molecule type" value="Genomic_DNA"/>
</dbReference>
<reference evidence="2" key="2">
    <citation type="submission" date="2015-07" db="EMBL/GenBank/DDBJ databases">
        <title>Contrasting host-pathogen interactions and genome evolution in two generalist and specialist microsporidian pathogens of mosquitoes.</title>
        <authorList>
            <consortium name="The Broad Institute Genomics Platform"/>
            <consortium name="The Broad Institute Genome Sequencing Center for Infectious Disease"/>
            <person name="Cuomo C.A."/>
            <person name="Sanscrainte N.D."/>
            <person name="Goldberg J.M."/>
            <person name="Heiman D."/>
            <person name="Young S."/>
            <person name="Zeng Q."/>
            <person name="Becnel J.J."/>
            <person name="Birren B.W."/>
        </authorList>
    </citation>
    <scope>NUCLEOTIDE SEQUENCE [LARGE SCALE GENOMIC DNA]</scope>
    <source>
        <strain evidence="2">USNM 41457</strain>
    </source>
</reference>
<proteinExistence type="predicted"/>
<feature type="non-terminal residue" evidence="1">
    <location>
        <position position="1"/>
    </location>
</feature>
<evidence type="ECO:0000313" key="1">
    <source>
        <dbReference type="EMBL" id="EJW04413.1"/>
    </source>
</evidence>
<dbReference type="VEuPathDB" id="MicrosporidiaDB:EDEG_04231"/>
<gene>
    <name evidence="1" type="ORF">EDEG_04231</name>
</gene>
<dbReference type="HOGENOM" id="CLU_1997927_0_0_1"/>
<organism evidence="1 2">
    <name type="scientific">Edhazardia aedis (strain USNM 41457)</name>
    <name type="common">Microsporidian parasite</name>
    <dbReference type="NCBI Taxonomy" id="1003232"/>
    <lineage>
        <taxon>Eukaryota</taxon>
        <taxon>Fungi</taxon>
        <taxon>Fungi incertae sedis</taxon>
        <taxon>Microsporidia</taxon>
        <taxon>Edhazardia</taxon>
    </lineage>
</organism>
<dbReference type="Proteomes" id="UP000003163">
    <property type="component" value="Unassembled WGS sequence"/>
</dbReference>
<comment type="caution">
    <text evidence="1">The sequence shown here is derived from an EMBL/GenBank/DDBJ whole genome shotgun (WGS) entry which is preliminary data.</text>
</comment>
<keyword evidence="2" id="KW-1185">Reference proteome</keyword>
<protein>
    <submittedName>
        <fullName evidence="1">Uncharacterized protein</fullName>
    </submittedName>
</protein>
<evidence type="ECO:0000313" key="2">
    <source>
        <dbReference type="Proteomes" id="UP000003163"/>
    </source>
</evidence>
<name>J8ZXJ8_EDHAE</name>
<dbReference type="AlphaFoldDB" id="J8ZXJ8"/>
<accession>J8ZXJ8</accession>
<dbReference type="InParanoid" id="J8ZXJ8"/>